<gene>
    <name evidence="5" type="primary">rplX</name>
    <name evidence="7" type="ORF">COU31_00125</name>
</gene>
<evidence type="ECO:0000259" key="6">
    <source>
        <dbReference type="SMART" id="SM00739"/>
    </source>
</evidence>
<dbReference type="SMART" id="SM00739">
    <property type="entry name" value="KOW"/>
    <property type="match status" value="1"/>
</dbReference>
<dbReference type="Pfam" id="PF17136">
    <property type="entry name" value="ribosomal_L24"/>
    <property type="match status" value="1"/>
</dbReference>
<dbReference type="GO" id="GO:0006412">
    <property type="term" value="P:translation"/>
    <property type="evidence" value="ECO:0007669"/>
    <property type="project" value="UniProtKB-UniRule"/>
</dbReference>
<dbReference type="HAMAP" id="MF_01326_B">
    <property type="entry name" value="Ribosomal_uL24_B"/>
    <property type="match status" value="1"/>
</dbReference>
<name>A0A2M6W578_9BACT</name>
<evidence type="ECO:0000313" key="8">
    <source>
        <dbReference type="Proteomes" id="UP000231183"/>
    </source>
</evidence>
<dbReference type="GO" id="GO:0019843">
    <property type="term" value="F:rRNA binding"/>
    <property type="evidence" value="ECO:0007669"/>
    <property type="project" value="UniProtKB-UniRule"/>
</dbReference>
<sequence>MKIKTGDKVEFTTGKNKGKSGKVVQVFLSESKLVVDGLNIIKKHMRSNKRGEKGQIIELAGPVDVSKVVLLCPKCGAKAKVGYKVEGKTKKRFCKKCSELID</sequence>
<comment type="similarity">
    <text evidence="1 5">Belongs to the universal ribosomal protein uL24 family.</text>
</comment>
<dbReference type="CDD" id="cd06089">
    <property type="entry name" value="KOW_RPL26"/>
    <property type="match status" value="1"/>
</dbReference>
<evidence type="ECO:0000256" key="4">
    <source>
        <dbReference type="ARBA" id="ARBA00035206"/>
    </source>
</evidence>
<dbReference type="InterPro" id="IPR041988">
    <property type="entry name" value="Ribosomal_uL24_KOW"/>
</dbReference>
<dbReference type="InterPro" id="IPR008991">
    <property type="entry name" value="Translation_prot_SH3-like_sf"/>
</dbReference>
<evidence type="ECO:0000256" key="1">
    <source>
        <dbReference type="ARBA" id="ARBA00010618"/>
    </source>
</evidence>
<organism evidence="7 8">
    <name type="scientific">Candidatus Magasanikbacteria bacterium CG10_big_fil_rev_8_21_14_0_10_40_10</name>
    <dbReference type="NCBI Taxonomy" id="1974648"/>
    <lineage>
        <taxon>Bacteria</taxon>
        <taxon>Candidatus Magasanikiibacteriota</taxon>
    </lineage>
</organism>
<dbReference type="SUPFAM" id="SSF50104">
    <property type="entry name" value="Translation proteins SH3-like domain"/>
    <property type="match status" value="1"/>
</dbReference>
<dbReference type="NCBIfam" id="TIGR01079">
    <property type="entry name" value="rplX_bact"/>
    <property type="match status" value="1"/>
</dbReference>
<comment type="subunit">
    <text evidence="5">Part of the 50S ribosomal subunit.</text>
</comment>
<feature type="domain" description="KOW" evidence="6">
    <location>
        <begin position="2"/>
        <end position="29"/>
    </location>
</feature>
<dbReference type="InterPro" id="IPR003256">
    <property type="entry name" value="Ribosomal_uL24"/>
</dbReference>
<dbReference type="InterPro" id="IPR057264">
    <property type="entry name" value="Ribosomal_uL24_C"/>
</dbReference>
<keyword evidence="5" id="KW-0694">RNA-binding</keyword>
<dbReference type="Gene3D" id="2.30.30.30">
    <property type="match status" value="1"/>
</dbReference>
<dbReference type="GO" id="GO:1990904">
    <property type="term" value="C:ribonucleoprotein complex"/>
    <property type="evidence" value="ECO:0007669"/>
    <property type="project" value="UniProtKB-KW"/>
</dbReference>
<reference evidence="8" key="1">
    <citation type="submission" date="2017-09" db="EMBL/GenBank/DDBJ databases">
        <title>Depth-based differentiation of microbial function through sediment-hosted aquifers and enrichment of novel symbionts in the deep terrestrial subsurface.</title>
        <authorList>
            <person name="Probst A.J."/>
            <person name="Ladd B."/>
            <person name="Jarett J.K."/>
            <person name="Geller-Mcgrath D.E."/>
            <person name="Sieber C.M.K."/>
            <person name="Emerson J.B."/>
            <person name="Anantharaman K."/>
            <person name="Thomas B.C."/>
            <person name="Malmstrom R."/>
            <person name="Stieglmeier M."/>
            <person name="Klingl A."/>
            <person name="Woyke T."/>
            <person name="Ryan C.M."/>
            <person name="Banfield J.F."/>
        </authorList>
    </citation>
    <scope>NUCLEOTIDE SEQUENCE [LARGE SCALE GENOMIC DNA]</scope>
</reference>
<keyword evidence="3 5" id="KW-0687">Ribonucleoprotein</keyword>
<comment type="function">
    <text evidence="5">One of the proteins that surrounds the polypeptide exit tunnel on the outside of the subunit.</text>
</comment>
<keyword evidence="2 5" id="KW-0689">Ribosomal protein</keyword>
<evidence type="ECO:0000256" key="3">
    <source>
        <dbReference type="ARBA" id="ARBA00023274"/>
    </source>
</evidence>
<evidence type="ECO:0000256" key="2">
    <source>
        <dbReference type="ARBA" id="ARBA00022980"/>
    </source>
</evidence>
<comment type="function">
    <text evidence="5">One of two assembly initiator proteins, it binds directly to the 5'-end of the 23S rRNA, where it nucleates assembly of the 50S subunit.</text>
</comment>
<dbReference type="EMBL" id="PFBX01000002">
    <property type="protein sequence ID" value="PIT87959.1"/>
    <property type="molecule type" value="Genomic_DNA"/>
</dbReference>
<dbReference type="Proteomes" id="UP000231183">
    <property type="component" value="Unassembled WGS sequence"/>
</dbReference>
<dbReference type="AlphaFoldDB" id="A0A2M6W578"/>
<dbReference type="InterPro" id="IPR014722">
    <property type="entry name" value="Rib_uL2_dom2"/>
</dbReference>
<dbReference type="InterPro" id="IPR005824">
    <property type="entry name" value="KOW"/>
</dbReference>
<evidence type="ECO:0000256" key="5">
    <source>
        <dbReference type="HAMAP-Rule" id="MF_01326"/>
    </source>
</evidence>
<dbReference type="PANTHER" id="PTHR12903">
    <property type="entry name" value="MITOCHONDRIAL RIBOSOMAL PROTEIN L24"/>
    <property type="match status" value="1"/>
</dbReference>
<keyword evidence="5" id="KW-0699">rRNA-binding</keyword>
<dbReference type="GO" id="GO:0005840">
    <property type="term" value="C:ribosome"/>
    <property type="evidence" value="ECO:0007669"/>
    <property type="project" value="UniProtKB-KW"/>
</dbReference>
<evidence type="ECO:0000313" key="7">
    <source>
        <dbReference type="EMBL" id="PIT87959.1"/>
    </source>
</evidence>
<protein>
    <recommendedName>
        <fullName evidence="4 5">Large ribosomal subunit protein uL24</fullName>
    </recommendedName>
</protein>
<proteinExistence type="inferred from homology"/>
<dbReference type="GO" id="GO:0003735">
    <property type="term" value="F:structural constituent of ribosome"/>
    <property type="evidence" value="ECO:0007669"/>
    <property type="project" value="InterPro"/>
</dbReference>
<comment type="caution">
    <text evidence="7">The sequence shown here is derived from an EMBL/GenBank/DDBJ whole genome shotgun (WGS) entry which is preliminary data.</text>
</comment>
<accession>A0A2M6W578</accession>